<comment type="function">
    <text evidence="10">Mitochondrial metal transporter involved in mitochondrial iron accumulation.</text>
</comment>
<feature type="compositionally biased region" description="Basic and acidic residues" evidence="11">
    <location>
        <begin position="479"/>
        <end position="495"/>
    </location>
</feature>
<dbReference type="GO" id="GO:0006826">
    <property type="term" value="P:iron ion transport"/>
    <property type="evidence" value="ECO:0007669"/>
    <property type="project" value="UniProtKB-KW"/>
</dbReference>
<dbReference type="AlphaFoldDB" id="A0A875S0H1"/>
<dbReference type="PANTHER" id="PTHR43840:SF15">
    <property type="entry name" value="MITOCHONDRIAL METAL TRANSPORTER 1-RELATED"/>
    <property type="match status" value="1"/>
</dbReference>
<sequence length="495" mass="54814">MLHIAASRCLGLRMGPACVKCSSRLSYRYFSTVRIAYQEHAHGHTHSHSHMAPASFHTHEDSEITPDEASQNIYMLERSDSGKYTLWNKVKDFFNPHKPINQILGHSHSHSGSSSHHSHTHASAAETVELYDPAKLTSKGVRITWIGFFVNSSMAVSKLIGGVYFHSQALLADSIHSFSDLISDVLTLSTVRFTNKKPNILYPLGYGKVETFGSLLVSSILLYAGLQIGFGSFFSIIGPILPAGASEVIEYLPFHIHSHGVEGLGGSAVADSLQTADINAAWLALACIIAKEWLFRATSKVGEEMNSKVLIANAWHHRVDSLTSMVALVTISGGYFLNVYWMDSVGGLIVSMLVMKVGISGVFQSFKELIDKAMPRDDQRYMDLEDAVNVQLMKQDRNILIKELAILPSGTNMNVVLKLGVSEFNEKYESALTLDKMGKVAEALKADITTDFRNVKNVSVQFISTSEMKELPEEEQIEDDKKEKKMEAEKKDKLN</sequence>
<protein>
    <recommendedName>
        <fullName evidence="12">Cation efflux protein transmembrane domain-containing protein</fullName>
    </recommendedName>
</protein>
<gene>
    <name evidence="13" type="ORF">FOA43_002622</name>
</gene>
<keyword evidence="9" id="KW-0472">Membrane</keyword>
<evidence type="ECO:0000256" key="10">
    <source>
        <dbReference type="ARBA" id="ARBA00055037"/>
    </source>
</evidence>
<dbReference type="GO" id="GO:0006879">
    <property type="term" value="P:intracellular iron ion homeostasis"/>
    <property type="evidence" value="ECO:0007669"/>
    <property type="project" value="UniProtKB-KW"/>
</dbReference>
<dbReference type="Proteomes" id="UP000662931">
    <property type="component" value="Chromosome 2"/>
</dbReference>
<evidence type="ECO:0000313" key="14">
    <source>
        <dbReference type="Proteomes" id="UP000662931"/>
    </source>
</evidence>
<feature type="region of interest" description="Disordered" evidence="11">
    <location>
        <begin position="44"/>
        <end position="63"/>
    </location>
</feature>
<dbReference type="OrthoDB" id="435980at2759"/>
<dbReference type="KEGG" id="bnn:FOA43_002622"/>
<dbReference type="InterPro" id="IPR027469">
    <property type="entry name" value="Cation_efflux_TMD_sf"/>
</dbReference>
<name>A0A875S0H1_EENNA</name>
<keyword evidence="3" id="KW-0408">Iron</keyword>
<evidence type="ECO:0000256" key="1">
    <source>
        <dbReference type="ARBA" id="ARBA00004141"/>
    </source>
</evidence>
<dbReference type="GO" id="GO:0008324">
    <property type="term" value="F:monoatomic cation transmembrane transporter activity"/>
    <property type="evidence" value="ECO:0007669"/>
    <property type="project" value="InterPro"/>
</dbReference>
<evidence type="ECO:0000256" key="9">
    <source>
        <dbReference type="ARBA" id="ARBA00023136"/>
    </source>
</evidence>
<accession>A0A875S0H1</accession>
<dbReference type="Pfam" id="PF01545">
    <property type="entry name" value="Cation_efflux"/>
    <property type="match status" value="1"/>
</dbReference>
<dbReference type="PANTHER" id="PTHR43840">
    <property type="entry name" value="MITOCHONDRIAL METAL TRANSPORTER 1-RELATED"/>
    <property type="match status" value="1"/>
</dbReference>
<evidence type="ECO:0000256" key="6">
    <source>
        <dbReference type="ARBA" id="ARBA00022692"/>
    </source>
</evidence>
<dbReference type="NCBIfam" id="TIGR01297">
    <property type="entry name" value="CDF"/>
    <property type="match status" value="1"/>
</dbReference>
<keyword evidence="14" id="KW-1185">Reference proteome</keyword>
<dbReference type="FunFam" id="1.20.1510.10:FF:000013">
    <property type="entry name" value="Cation efflux family protein"/>
    <property type="match status" value="1"/>
</dbReference>
<evidence type="ECO:0000256" key="8">
    <source>
        <dbReference type="ARBA" id="ARBA00023065"/>
    </source>
</evidence>
<dbReference type="SUPFAM" id="SSF161111">
    <property type="entry name" value="Cation efflux protein transmembrane domain-like"/>
    <property type="match status" value="1"/>
</dbReference>
<keyword evidence="3" id="KW-0409">Iron storage</keyword>
<feature type="domain" description="Cation efflux protein transmembrane" evidence="12">
    <location>
        <begin position="145"/>
        <end position="370"/>
    </location>
</feature>
<evidence type="ECO:0000256" key="11">
    <source>
        <dbReference type="SAM" id="MobiDB-lite"/>
    </source>
</evidence>
<keyword evidence="6" id="KW-0812">Transmembrane</keyword>
<evidence type="ECO:0000256" key="3">
    <source>
        <dbReference type="ARBA" id="ARBA00022434"/>
    </source>
</evidence>
<reference evidence="13" key="1">
    <citation type="submission" date="2020-10" db="EMBL/GenBank/DDBJ databases">
        <authorList>
            <person name="Roach M.J.R."/>
        </authorList>
    </citation>
    <scope>NUCLEOTIDE SEQUENCE</scope>
    <source>
        <strain evidence="13">CBS 1945</strain>
    </source>
</reference>
<organism evidence="13 14">
    <name type="scientific">Eeniella nana</name>
    <name type="common">Yeast</name>
    <name type="synonym">Brettanomyces nanus</name>
    <dbReference type="NCBI Taxonomy" id="13502"/>
    <lineage>
        <taxon>Eukaryota</taxon>
        <taxon>Fungi</taxon>
        <taxon>Dikarya</taxon>
        <taxon>Ascomycota</taxon>
        <taxon>Saccharomycotina</taxon>
        <taxon>Pichiomycetes</taxon>
        <taxon>Pichiales</taxon>
        <taxon>Pichiaceae</taxon>
        <taxon>Brettanomyces</taxon>
    </lineage>
</organism>
<evidence type="ECO:0000259" key="12">
    <source>
        <dbReference type="Pfam" id="PF01545"/>
    </source>
</evidence>
<evidence type="ECO:0000256" key="7">
    <source>
        <dbReference type="ARBA" id="ARBA00022989"/>
    </source>
</evidence>
<dbReference type="InterPro" id="IPR050291">
    <property type="entry name" value="CDF_Transporter"/>
</dbReference>
<keyword evidence="8" id="KW-0406">Ion transport</keyword>
<dbReference type="Gene3D" id="1.20.1510.10">
    <property type="entry name" value="Cation efflux protein transmembrane domain"/>
    <property type="match status" value="1"/>
</dbReference>
<dbReference type="GO" id="GO:0005739">
    <property type="term" value="C:mitochondrion"/>
    <property type="evidence" value="ECO:0007669"/>
    <property type="project" value="UniProtKB-ARBA"/>
</dbReference>
<comment type="similarity">
    <text evidence="2">Belongs to the cation diffusion facilitator (CDF) transporter (TC 2.A.4) family. SLC30A subfamily.</text>
</comment>
<feature type="region of interest" description="Disordered" evidence="11">
    <location>
        <begin position="469"/>
        <end position="495"/>
    </location>
</feature>
<evidence type="ECO:0000256" key="2">
    <source>
        <dbReference type="ARBA" id="ARBA00008873"/>
    </source>
</evidence>
<dbReference type="EMBL" id="CP064813">
    <property type="protein sequence ID" value="QPG75271.1"/>
    <property type="molecule type" value="Genomic_DNA"/>
</dbReference>
<dbReference type="GO" id="GO:0016020">
    <property type="term" value="C:membrane"/>
    <property type="evidence" value="ECO:0007669"/>
    <property type="project" value="UniProtKB-SubCell"/>
</dbReference>
<dbReference type="InterPro" id="IPR058533">
    <property type="entry name" value="Cation_efflux_TM"/>
</dbReference>
<keyword evidence="5" id="KW-0410">Iron transport</keyword>
<proteinExistence type="inferred from homology"/>
<keyword evidence="4" id="KW-0813">Transport</keyword>
<dbReference type="GeneID" id="62196023"/>
<dbReference type="InterPro" id="IPR002524">
    <property type="entry name" value="Cation_efflux"/>
</dbReference>
<evidence type="ECO:0000313" key="13">
    <source>
        <dbReference type="EMBL" id="QPG75271.1"/>
    </source>
</evidence>
<dbReference type="RefSeq" id="XP_038778836.1">
    <property type="nucleotide sequence ID" value="XM_038922908.1"/>
</dbReference>
<comment type="subcellular location">
    <subcellularLocation>
        <location evidence="1">Membrane</location>
        <topology evidence="1">Multi-pass membrane protein</topology>
    </subcellularLocation>
</comment>
<evidence type="ECO:0000256" key="5">
    <source>
        <dbReference type="ARBA" id="ARBA00022496"/>
    </source>
</evidence>
<evidence type="ECO:0000256" key="4">
    <source>
        <dbReference type="ARBA" id="ARBA00022448"/>
    </source>
</evidence>
<keyword evidence="7" id="KW-1133">Transmembrane helix</keyword>